<dbReference type="PROSITE" id="PS51394">
    <property type="entry name" value="PFU"/>
    <property type="match status" value="1"/>
</dbReference>
<dbReference type="GO" id="GO:0010992">
    <property type="term" value="P:ubiquitin recycling"/>
    <property type="evidence" value="ECO:0007669"/>
    <property type="project" value="TreeGrafter"/>
</dbReference>
<dbReference type="InterPro" id="IPR001680">
    <property type="entry name" value="WD40_rpt"/>
</dbReference>
<organism evidence="9 10">
    <name type="scientific">Pseudolycoriella hygida</name>
    <dbReference type="NCBI Taxonomy" id="35572"/>
    <lineage>
        <taxon>Eukaryota</taxon>
        <taxon>Metazoa</taxon>
        <taxon>Ecdysozoa</taxon>
        <taxon>Arthropoda</taxon>
        <taxon>Hexapoda</taxon>
        <taxon>Insecta</taxon>
        <taxon>Pterygota</taxon>
        <taxon>Neoptera</taxon>
        <taxon>Endopterygota</taxon>
        <taxon>Diptera</taxon>
        <taxon>Nematocera</taxon>
        <taxon>Sciaroidea</taxon>
        <taxon>Sciaridae</taxon>
        <taxon>Pseudolycoriella</taxon>
    </lineage>
</organism>
<dbReference type="PANTHER" id="PTHR19849:SF0">
    <property type="entry name" value="PHOSPHOLIPASE A-2-ACTIVATING PROTEIN"/>
    <property type="match status" value="1"/>
</dbReference>
<dbReference type="OrthoDB" id="10265988at2759"/>
<comment type="subcellular location">
    <subcellularLocation>
        <location evidence="1">Cytoplasm</location>
    </subcellularLocation>
</comment>
<dbReference type="GO" id="GO:0043130">
    <property type="term" value="F:ubiquitin binding"/>
    <property type="evidence" value="ECO:0007669"/>
    <property type="project" value="TreeGrafter"/>
</dbReference>
<dbReference type="EMBL" id="WJQU01000001">
    <property type="protein sequence ID" value="KAJ6649170.1"/>
    <property type="molecule type" value="Genomic_DNA"/>
</dbReference>
<dbReference type="CDD" id="cd00200">
    <property type="entry name" value="WD40"/>
    <property type="match status" value="1"/>
</dbReference>
<dbReference type="GO" id="GO:0005634">
    <property type="term" value="C:nucleus"/>
    <property type="evidence" value="ECO:0007669"/>
    <property type="project" value="TreeGrafter"/>
</dbReference>
<dbReference type="InterPro" id="IPR015155">
    <property type="entry name" value="PFU"/>
</dbReference>
<name>A0A9Q0NFB6_9DIPT</name>
<dbReference type="Gene3D" id="1.25.10.10">
    <property type="entry name" value="Leucine-rich Repeat Variant"/>
    <property type="match status" value="1"/>
</dbReference>
<dbReference type="InterPro" id="IPR015943">
    <property type="entry name" value="WD40/YVTN_repeat-like_dom_sf"/>
</dbReference>
<proteinExistence type="inferred from homology"/>
<dbReference type="InterPro" id="IPR011989">
    <property type="entry name" value="ARM-like"/>
</dbReference>
<dbReference type="AlphaFoldDB" id="A0A9Q0NFB6"/>
<evidence type="ECO:0000259" key="8">
    <source>
        <dbReference type="PROSITE" id="PS51396"/>
    </source>
</evidence>
<evidence type="ECO:0000256" key="3">
    <source>
        <dbReference type="ARBA" id="ARBA00022490"/>
    </source>
</evidence>
<evidence type="ECO:0000259" key="7">
    <source>
        <dbReference type="PROSITE" id="PS51394"/>
    </source>
</evidence>
<dbReference type="PROSITE" id="PS50082">
    <property type="entry name" value="WD_REPEATS_2"/>
    <property type="match status" value="3"/>
</dbReference>
<dbReference type="PANTHER" id="PTHR19849">
    <property type="entry name" value="PHOSPHOLIPASE A-2-ACTIVATING PROTEIN"/>
    <property type="match status" value="1"/>
</dbReference>
<evidence type="ECO:0000313" key="9">
    <source>
        <dbReference type="EMBL" id="KAJ6649170.1"/>
    </source>
</evidence>
<feature type="repeat" description="WD" evidence="6">
    <location>
        <begin position="140"/>
        <end position="171"/>
    </location>
</feature>
<dbReference type="Pfam" id="PF08324">
    <property type="entry name" value="PUL"/>
    <property type="match status" value="1"/>
</dbReference>
<dbReference type="PRINTS" id="PR00320">
    <property type="entry name" value="GPROTEINBRPT"/>
</dbReference>
<dbReference type="Pfam" id="PF09070">
    <property type="entry name" value="PFU"/>
    <property type="match status" value="1"/>
</dbReference>
<dbReference type="Proteomes" id="UP001151699">
    <property type="component" value="Chromosome A"/>
</dbReference>
<evidence type="ECO:0000256" key="4">
    <source>
        <dbReference type="ARBA" id="ARBA00022574"/>
    </source>
</evidence>
<dbReference type="Gene3D" id="3.10.20.870">
    <property type="entry name" value="PFU (PLAA family ubiquitin binding), C-terminal domain"/>
    <property type="match status" value="1"/>
</dbReference>
<dbReference type="InterPro" id="IPR036322">
    <property type="entry name" value="WD40_repeat_dom_sf"/>
</dbReference>
<dbReference type="Pfam" id="PF00400">
    <property type="entry name" value="WD40"/>
    <property type="match status" value="6"/>
</dbReference>
<comment type="similarity">
    <text evidence="2">Belongs to the WD repeat PLAP family.</text>
</comment>
<reference evidence="9" key="1">
    <citation type="submission" date="2022-07" db="EMBL/GenBank/DDBJ databases">
        <authorList>
            <person name="Trinca V."/>
            <person name="Uliana J.V.C."/>
            <person name="Torres T.T."/>
            <person name="Ward R.J."/>
            <person name="Monesi N."/>
        </authorList>
    </citation>
    <scope>NUCLEOTIDE SEQUENCE</scope>
    <source>
        <strain evidence="9">HSMRA1968</strain>
        <tissue evidence="9">Whole embryos</tissue>
    </source>
</reference>
<evidence type="ECO:0000313" key="10">
    <source>
        <dbReference type="Proteomes" id="UP001151699"/>
    </source>
</evidence>
<feature type="repeat" description="WD" evidence="6">
    <location>
        <begin position="96"/>
        <end position="129"/>
    </location>
</feature>
<feature type="domain" description="PFU" evidence="7">
    <location>
        <begin position="359"/>
        <end position="458"/>
    </location>
</feature>
<feature type="repeat" description="WD" evidence="6">
    <location>
        <begin position="220"/>
        <end position="254"/>
    </location>
</feature>
<comment type="caution">
    <text evidence="9">The sequence shown here is derived from an EMBL/GenBank/DDBJ whole genome shotgun (WGS) entry which is preliminary data.</text>
</comment>
<dbReference type="SUPFAM" id="SSF50978">
    <property type="entry name" value="WD40 repeat-like"/>
    <property type="match status" value="1"/>
</dbReference>
<evidence type="ECO:0000256" key="6">
    <source>
        <dbReference type="PROSITE-ProRule" id="PRU00221"/>
    </source>
</evidence>
<dbReference type="InterPro" id="IPR013535">
    <property type="entry name" value="PUL_dom"/>
</dbReference>
<keyword evidence="3" id="KW-0963">Cytoplasm</keyword>
<dbReference type="PROSITE" id="PS50294">
    <property type="entry name" value="WD_REPEATS_REGION"/>
    <property type="match status" value="2"/>
</dbReference>
<dbReference type="PROSITE" id="PS51396">
    <property type="entry name" value="PUL"/>
    <property type="match status" value="1"/>
</dbReference>
<evidence type="ECO:0000256" key="2">
    <source>
        <dbReference type="ARBA" id="ARBA00008495"/>
    </source>
</evidence>
<sequence>MTLNEYKLSCELFGHSLDVRAVAEGINCIISASRDKTAKIWNAEGAGYVEATTLKDHSNFISSLCVLEGGQLICTGSNDATICVYTPGSVVPITVLKGHTNTVSTMAAGFEPNSLVSGSWDKTARIWTIAGFGPSQSNSLVGHEAAIWAVVTLSTGYYVTGSADRNIYFWNKKGEKVKVFKGHTDCVRGLVEIGRGGLISCGNDATIKIWSEDGECVKELFGHSNYIYTMALNKAIGQDVFVTGSEDSTIRMWNSSGELGDAITLPAQSVWSVACLANGDIVTGTSDAVVRVFTKDPSRYANETVMKAFNVAVQQRKVDTEMELGGMKVSELPGPESLLTEGEEGQTKIVRHTDGKLMCYQWTKNEWICLGDVTGASGGSQNNSGKVLHEGIEYDFVFNVDISDSAPAIKLPYNVGEDPWMAAQKFIHKHELPQVYLEQVANFIIKNSERTAPSMTAPVSSGYQDPFTGGARYIPGGGSSNSNNAGMVDPFTGASSYRSAEARSEVTSNSPRTTISTGIRHFPHSKRVTFDICDSSKVLNKLNEFNSKVESDILRISTEQLQDLDKLTQVAPKDYENAIQTLHQLLKWPKDLLFPILDIFRLAVRHDGICSVLVTPDCLQKLIESCAQSAANQLMVTRCFVNMLNHEVGVNLVKSRFLDIVREFCRIKQGSQNLQIAISSFYLNVTVWQIEFADREIVRLTTEGLLESLKWMTDLEALYRAYQSLGNLTCTPFGQITSAQIISVDVVVDKIRDFMSDVLPTGFEKLNEIARDLTAAL</sequence>
<dbReference type="Gene3D" id="2.130.10.10">
    <property type="entry name" value="YVTN repeat-like/Quinoprotein amine dehydrogenase"/>
    <property type="match status" value="1"/>
</dbReference>
<gene>
    <name evidence="9" type="primary">plaa</name>
    <name evidence="9" type="ORF">Bhyg_04403</name>
</gene>
<dbReference type="GO" id="GO:0043161">
    <property type="term" value="P:proteasome-mediated ubiquitin-dependent protein catabolic process"/>
    <property type="evidence" value="ECO:0007669"/>
    <property type="project" value="TreeGrafter"/>
</dbReference>
<dbReference type="SMART" id="SM00320">
    <property type="entry name" value="WD40"/>
    <property type="match status" value="7"/>
</dbReference>
<dbReference type="InterPro" id="IPR020472">
    <property type="entry name" value="WD40_PAC1"/>
</dbReference>
<keyword evidence="5" id="KW-0677">Repeat</keyword>
<dbReference type="GO" id="GO:0005737">
    <property type="term" value="C:cytoplasm"/>
    <property type="evidence" value="ECO:0007669"/>
    <property type="project" value="UniProtKB-SubCell"/>
</dbReference>
<evidence type="ECO:0000256" key="1">
    <source>
        <dbReference type="ARBA" id="ARBA00004496"/>
    </source>
</evidence>
<feature type="domain" description="PUL" evidence="8">
    <location>
        <begin position="520"/>
        <end position="776"/>
    </location>
</feature>
<accession>A0A9Q0NFB6</accession>
<protein>
    <submittedName>
        <fullName evidence="9">Phospholipase A-2-activating protein</fullName>
    </submittedName>
</protein>
<keyword evidence="10" id="KW-1185">Reference proteome</keyword>
<dbReference type="InterPro" id="IPR038122">
    <property type="entry name" value="PFU_sf"/>
</dbReference>
<evidence type="ECO:0000256" key="5">
    <source>
        <dbReference type="ARBA" id="ARBA00022737"/>
    </source>
</evidence>
<keyword evidence="4 6" id="KW-0853">WD repeat</keyword>